<feature type="transmembrane region" description="Helical" evidence="1">
    <location>
        <begin position="215"/>
        <end position="239"/>
    </location>
</feature>
<gene>
    <name evidence="4" type="ORF">VKT23_009621</name>
    <name evidence="3" type="ORF">VKT23_015058</name>
</gene>
<keyword evidence="5" id="KW-1185">Reference proteome</keyword>
<organism evidence="3 5">
    <name type="scientific">Marasmiellus scandens</name>
    <dbReference type="NCBI Taxonomy" id="2682957"/>
    <lineage>
        <taxon>Eukaryota</taxon>
        <taxon>Fungi</taxon>
        <taxon>Dikarya</taxon>
        <taxon>Basidiomycota</taxon>
        <taxon>Agaricomycotina</taxon>
        <taxon>Agaricomycetes</taxon>
        <taxon>Agaricomycetidae</taxon>
        <taxon>Agaricales</taxon>
        <taxon>Marasmiineae</taxon>
        <taxon>Omphalotaceae</taxon>
        <taxon>Marasmiellus</taxon>
    </lineage>
</organism>
<accession>A0ABR1IZD1</accession>
<dbReference type="Pfam" id="PF20152">
    <property type="entry name" value="DUF6534"/>
    <property type="match status" value="1"/>
</dbReference>
<dbReference type="EMBL" id="JBANRG010000016">
    <property type="protein sequence ID" value="KAK7459639.1"/>
    <property type="molecule type" value="Genomic_DNA"/>
</dbReference>
<evidence type="ECO:0000313" key="3">
    <source>
        <dbReference type="EMBL" id="KAK7445189.1"/>
    </source>
</evidence>
<evidence type="ECO:0000313" key="5">
    <source>
        <dbReference type="Proteomes" id="UP001498398"/>
    </source>
</evidence>
<dbReference type="PANTHER" id="PTHR40465">
    <property type="entry name" value="CHROMOSOME 1, WHOLE GENOME SHOTGUN SEQUENCE"/>
    <property type="match status" value="1"/>
</dbReference>
<dbReference type="EMBL" id="JBANRG010000048">
    <property type="protein sequence ID" value="KAK7445189.1"/>
    <property type="molecule type" value="Genomic_DNA"/>
</dbReference>
<feature type="transmembrane region" description="Helical" evidence="1">
    <location>
        <begin position="7"/>
        <end position="30"/>
    </location>
</feature>
<keyword evidence="1" id="KW-0812">Transmembrane</keyword>
<feature type="transmembrane region" description="Helical" evidence="1">
    <location>
        <begin position="124"/>
        <end position="144"/>
    </location>
</feature>
<keyword evidence="1" id="KW-1133">Transmembrane helix</keyword>
<sequence>MAILSKTFGVLLIALFFLLIFYGMVIVNLFNPLRWSNKTSHKTSRTDPGRSISSNLPLRQSADSWHGDPSLVSHIYASPLPLYRNLDAHRVIGTVQAVTAFTWVYDDLINRFGKVFELDILPPYALVQLMSMVLSAGLYLAMLFRNASLDMYVLSFTSLTIQLSYPNRLPVSKRNMYITVPIFISAFVVLVTGIITAVRVGQLGRFSLIIRVKTIVIIQDAAVLLCDFLITTSLSILLHTHRSGIKSTDSLITRIVVACINRGILLFMLAVCSLVLFLTQTRTMLFLLSLLPAGQLYIITVLSMLVSRKSMRSGHSAEIHSLSHLSNSNETYHSNAPRAIAMTASQIGNHGEAKIQVTQSVLTSWDERGKNAEPSDDVSEPEP</sequence>
<comment type="caution">
    <text evidence="3">The sequence shown here is derived from an EMBL/GenBank/DDBJ whole genome shotgun (WGS) entry which is preliminary data.</text>
</comment>
<evidence type="ECO:0000313" key="4">
    <source>
        <dbReference type="EMBL" id="KAK7459639.1"/>
    </source>
</evidence>
<proteinExistence type="predicted"/>
<feature type="transmembrane region" description="Helical" evidence="1">
    <location>
        <begin position="284"/>
        <end position="306"/>
    </location>
</feature>
<feature type="transmembrane region" description="Helical" evidence="1">
    <location>
        <begin position="176"/>
        <end position="195"/>
    </location>
</feature>
<evidence type="ECO:0000256" key="1">
    <source>
        <dbReference type="SAM" id="Phobius"/>
    </source>
</evidence>
<protein>
    <recommendedName>
        <fullName evidence="2">DUF6534 domain-containing protein</fullName>
    </recommendedName>
</protein>
<dbReference type="InterPro" id="IPR045339">
    <property type="entry name" value="DUF6534"/>
</dbReference>
<feature type="domain" description="DUF6534" evidence="2">
    <location>
        <begin position="224"/>
        <end position="310"/>
    </location>
</feature>
<keyword evidence="1" id="KW-0472">Membrane</keyword>
<reference evidence="3 5" key="1">
    <citation type="submission" date="2024-01" db="EMBL/GenBank/DDBJ databases">
        <title>A draft genome for the cacao thread blight pathogen Marasmiellus scandens.</title>
        <authorList>
            <person name="Baruah I.K."/>
            <person name="Leung J."/>
            <person name="Bukari Y."/>
            <person name="Amoako-Attah I."/>
            <person name="Meinhardt L.W."/>
            <person name="Bailey B.A."/>
            <person name="Cohen S.P."/>
        </authorList>
    </citation>
    <scope>NUCLEOTIDE SEQUENCE [LARGE SCALE GENOMIC DNA]</scope>
    <source>
        <strain evidence="3 5">GH-19</strain>
    </source>
</reference>
<feature type="transmembrane region" description="Helical" evidence="1">
    <location>
        <begin position="251"/>
        <end position="278"/>
    </location>
</feature>
<evidence type="ECO:0000259" key="2">
    <source>
        <dbReference type="Pfam" id="PF20152"/>
    </source>
</evidence>
<dbReference type="Proteomes" id="UP001498398">
    <property type="component" value="Unassembled WGS sequence"/>
</dbReference>
<dbReference type="PANTHER" id="PTHR40465:SF1">
    <property type="entry name" value="DUF6534 DOMAIN-CONTAINING PROTEIN"/>
    <property type="match status" value="1"/>
</dbReference>
<name>A0ABR1IZD1_9AGAR</name>